<keyword evidence="3" id="KW-1185">Reference proteome</keyword>
<feature type="compositionally biased region" description="Basic and acidic residues" evidence="1">
    <location>
        <begin position="319"/>
        <end position="352"/>
    </location>
</feature>
<dbReference type="GeneID" id="111023016"/>
<dbReference type="Pfam" id="PF00078">
    <property type="entry name" value="RVT_1"/>
    <property type="match status" value="1"/>
</dbReference>
<evidence type="ECO:0000259" key="2">
    <source>
        <dbReference type="Pfam" id="PF00078"/>
    </source>
</evidence>
<dbReference type="InterPro" id="IPR053134">
    <property type="entry name" value="RNA-dir_DNA_polymerase"/>
</dbReference>
<protein>
    <submittedName>
        <fullName evidence="4">Uncharacterized protein LOC111023016</fullName>
    </submittedName>
</protein>
<dbReference type="Gene3D" id="3.10.10.10">
    <property type="entry name" value="HIV Type 1 Reverse Transcriptase, subunit A, domain 1"/>
    <property type="match status" value="1"/>
</dbReference>
<evidence type="ECO:0000313" key="4">
    <source>
        <dbReference type="RefSeq" id="XP_022156048.1"/>
    </source>
</evidence>
<dbReference type="Proteomes" id="UP000504603">
    <property type="component" value="Unplaced"/>
</dbReference>
<sequence>MDLGENVLKSSPAPLVGFGGEQVIPEGRIELLGEPVTGLNKATDLSGEARPSPGHRLNSTTLDRGGSAEEVESVPLTVEEQRVNIGTKLGNEERESLINFLRSNADVFAWSPEDMPRIDRGVMVHRLNVDESCKPVKQKRRAFNQERNEIVAEHVNELLKTGFIREVHYPQWISNVVLVKKPNGKWRMCIDFTDLNKVCPKDYFPLPRIDQLVDATAGHERLSFMDAYSGYNQIKMHVPDQEKTTFVTSRGLYCYTVMPFGLKNAGATYQRMRQVLSKQRSLHNYSSSVLRVGAIVMENKNDPKRDKELKSEIIDWGRPARDVTGRPKERPNAGAKNEESDWRRTNRAERARSRPMLGPRPSQRSPIFDRRFRPGPATVN</sequence>
<dbReference type="InterPro" id="IPR000477">
    <property type="entry name" value="RT_dom"/>
</dbReference>
<dbReference type="KEGG" id="mcha:111023016"/>
<dbReference type="CDD" id="cd01647">
    <property type="entry name" value="RT_LTR"/>
    <property type="match status" value="1"/>
</dbReference>
<reference evidence="4" key="1">
    <citation type="submission" date="2025-08" db="UniProtKB">
        <authorList>
            <consortium name="RefSeq"/>
        </authorList>
    </citation>
    <scope>IDENTIFICATION</scope>
    <source>
        <strain evidence="4">OHB3-1</strain>
    </source>
</reference>
<evidence type="ECO:0000313" key="3">
    <source>
        <dbReference type="Proteomes" id="UP000504603"/>
    </source>
</evidence>
<dbReference type="AlphaFoldDB" id="A0A6J1DPJ5"/>
<dbReference type="RefSeq" id="XP_022156048.1">
    <property type="nucleotide sequence ID" value="XM_022300356.1"/>
</dbReference>
<dbReference type="PANTHER" id="PTHR24559:SF444">
    <property type="entry name" value="REVERSE TRANSCRIPTASE DOMAIN-CONTAINING PROTEIN"/>
    <property type="match status" value="1"/>
</dbReference>
<accession>A0A6J1DPJ5</accession>
<proteinExistence type="predicted"/>
<dbReference type="SUPFAM" id="SSF56672">
    <property type="entry name" value="DNA/RNA polymerases"/>
    <property type="match status" value="1"/>
</dbReference>
<feature type="region of interest" description="Disordered" evidence="1">
    <location>
        <begin position="319"/>
        <end position="380"/>
    </location>
</feature>
<dbReference type="PANTHER" id="PTHR24559">
    <property type="entry name" value="TRANSPOSON TY3-I GAG-POL POLYPROTEIN"/>
    <property type="match status" value="1"/>
</dbReference>
<name>A0A6J1DPJ5_MOMCH</name>
<feature type="region of interest" description="Disordered" evidence="1">
    <location>
        <begin position="40"/>
        <end position="73"/>
    </location>
</feature>
<feature type="domain" description="Reverse transcriptase" evidence="2">
    <location>
        <begin position="179"/>
        <end position="279"/>
    </location>
</feature>
<dbReference type="OrthoDB" id="1928766at2759"/>
<organism evidence="3 4">
    <name type="scientific">Momordica charantia</name>
    <name type="common">Bitter gourd</name>
    <name type="synonym">Balsam pear</name>
    <dbReference type="NCBI Taxonomy" id="3673"/>
    <lineage>
        <taxon>Eukaryota</taxon>
        <taxon>Viridiplantae</taxon>
        <taxon>Streptophyta</taxon>
        <taxon>Embryophyta</taxon>
        <taxon>Tracheophyta</taxon>
        <taxon>Spermatophyta</taxon>
        <taxon>Magnoliopsida</taxon>
        <taxon>eudicotyledons</taxon>
        <taxon>Gunneridae</taxon>
        <taxon>Pentapetalae</taxon>
        <taxon>rosids</taxon>
        <taxon>fabids</taxon>
        <taxon>Cucurbitales</taxon>
        <taxon>Cucurbitaceae</taxon>
        <taxon>Momordiceae</taxon>
        <taxon>Momordica</taxon>
    </lineage>
</organism>
<gene>
    <name evidence="4" type="primary">LOC111023016</name>
</gene>
<dbReference type="InterPro" id="IPR043502">
    <property type="entry name" value="DNA/RNA_pol_sf"/>
</dbReference>
<evidence type="ECO:0000256" key="1">
    <source>
        <dbReference type="SAM" id="MobiDB-lite"/>
    </source>
</evidence>